<protein>
    <submittedName>
        <fullName evidence="1">Uncharacterized protein</fullName>
    </submittedName>
</protein>
<comment type="caution">
    <text evidence="1">The sequence shown here is derived from an EMBL/GenBank/DDBJ whole genome shotgun (WGS) entry which is preliminary data.</text>
</comment>
<dbReference type="EMBL" id="LLXL01001543">
    <property type="protein sequence ID" value="PKK63915.1"/>
    <property type="molecule type" value="Genomic_DNA"/>
</dbReference>
<dbReference type="AlphaFoldDB" id="A0A2N1MQK0"/>
<sequence length="67" mass="7673">MVSFEANLVSENLEIQKMAVLKHEFEDRVFGCIRIRWDVSSGGSGCGILFFNSFDVRLQWNGSDMVR</sequence>
<name>A0A2N1MQK0_9GLOM</name>
<evidence type="ECO:0000313" key="1">
    <source>
        <dbReference type="EMBL" id="PKK63915.1"/>
    </source>
</evidence>
<gene>
    <name evidence="1" type="ORF">RhiirC2_854700</name>
</gene>
<accession>A0A2N1MQK0</accession>
<proteinExistence type="predicted"/>
<reference evidence="1 2" key="1">
    <citation type="submission" date="2016-04" db="EMBL/GenBank/DDBJ databases">
        <title>Genome analyses suggest a sexual origin of heterokaryosis in a supposedly ancient asexual fungus.</title>
        <authorList>
            <person name="Ropars J."/>
            <person name="Sedzielewska K."/>
            <person name="Noel J."/>
            <person name="Charron P."/>
            <person name="Farinelli L."/>
            <person name="Marton T."/>
            <person name="Kruger M."/>
            <person name="Pelin A."/>
            <person name="Brachmann A."/>
            <person name="Corradi N."/>
        </authorList>
    </citation>
    <scope>NUCLEOTIDE SEQUENCE [LARGE SCALE GENOMIC DNA]</scope>
    <source>
        <strain evidence="1 2">C2</strain>
    </source>
</reference>
<dbReference type="Proteomes" id="UP000233469">
    <property type="component" value="Unassembled WGS sequence"/>
</dbReference>
<reference evidence="1 2" key="2">
    <citation type="submission" date="2017-10" db="EMBL/GenBank/DDBJ databases">
        <title>Extensive intraspecific genome diversity in a model arbuscular mycorrhizal fungus.</title>
        <authorList>
            <person name="Chen E.C.H."/>
            <person name="Morin E."/>
            <person name="Baudet D."/>
            <person name="Noel J."/>
            <person name="Ndikumana S."/>
            <person name="Charron P."/>
            <person name="St-Onge C."/>
            <person name="Giorgi J."/>
            <person name="Grigoriev I.V."/>
            <person name="Roux C."/>
            <person name="Martin F.M."/>
            <person name="Corradi N."/>
        </authorList>
    </citation>
    <scope>NUCLEOTIDE SEQUENCE [LARGE SCALE GENOMIC DNA]</scope>
    <source>
        <strain evidence="1 2">C2</strain>
    </source>
</reference>
<organism evidence="1 2">
    <name type="scientific">Rhizophagus irregularis</name>
    <dbReference type="NCBI Taxonomy" id="588596"/>
    <lineage>
        <taxon>Eukaryota</taxon>
        <taxon>Fungi</taxon>
        <taxon>Fungi incertae sedis</taxon>
        <taxon>Mucoromycota</taxon>
        <taxon>Glomeromycotina</taxon>
        <taxon>Glomeromycetes</taxon>
        <taxon>Glomerales</taxon>
        <taxon>Glomeraceae</taxon>
        <taxon>Rhizophagus</taxon>
    </lineage>
</organism>
<evidence type="ECO:0000313" key="2">
    <source>
        <dbReference type="Proteomes" id="UP000233469"/>
    </source>
</evidence>